<dbReference type="GO" id="GO:0016887">
    <property type="term" value="F:ATP hydrolysis activity"/>
    <property type="evidence" value="ECO:0007669"/>
    <property type="project" value="InterPro"/>
</dbReference>
<keyword evidence="3" id="KW-1185">Reference proteome</keyword>
<reference evidence="2 3" key="1">
    <citation type="submission" date="2019-08" db="EMBL/GenBank/DDBJ databases">
        <title>In-depth cultivation of the pig gut microbiome towards novel bacterial diversity and tailored functional studies.</title>
        <authorList>
            <person name="Wylensek D."/>
            <person name="Hitch T.C.A."/>
            <person name="Clavel T."/>
        </authorList>
    </citation>
    <scope>NUCLEOTIDE SEQUENCE [LARGE SCALE GENOMIC DNA]</scope>
    <source>
        <strain evidence="2 3">WCA-MUC-591-APC-4B</strain>
    </source>
</reference>
<dbReference type="SUPFAM" id="SSF52540">
    <property type="entry name" value="P-loop containing nucleoside triphosphate hydrolases"/>
    <property type="match status" value="1"/>
</dbReference>
<dbReference type="EMBL" id="VUNA01000002">
    <property type="protein sequence ID" value="MST70100.1"/>
    <property type="molecule type" value="Genomic_DNA"/>
</dbReference>
<name>A0A6N7X3M6_9FIRM</name>
<dbReference type="Gene3D" id="3.40.50.300">
    <property type="entry name" value="P-loop containing nucleotide triphosphate hydrolases"/>
    <property type="match status" value="1"/>
</dbReference>
<organism evidence="2 3">
    <name type="scientific">Mogibacterium kristiansenii</name>
    <dbReference type="NCBI Taxonomy" id="2606708"/>
    <lineage>
        <taxon>Bacteria</taxon>
        <taxon>Bacillati</taxon>
        <taxon>Bacillota</taxon>
        <taxon>Clostridia</taxon>
        <taxon>Peptostreptococcales</taxon>
        <taxon>Anaerovoracaceae</taxon>
        <taxon>Mogibacterium</taxon>
    </lineage>
</organism>
<accession>A0A6N7X3M6</accession>
<feature type="domain" description="AAA+ ATPase" evidence="1">
    <location>
        <begin position="32"/>
        <end position="188"/>
    </location>
</feature>
<dbReference type="GO" id="GO:0005524">
    <property type="term" value="F:ATP binding"/>
    <property type="evidence" value="ECO:0007669"/>
    <property type="project" value="InterPro"/>
</dbReference>
<dbReference type="SMART" id="SM00382">
    <property type="entry name" value="AAA"/>
    <property type="match status" value="1"/>
</dbReference>
<dbReference type="CDD" id="cd00009">
    <property type="entry name" value="AAA"/>
    <property type="match status" value="1"/>
</dbReference>
<gene>
    <name evidence="2" type="ORF">FYJ65_01895</name>
</gene>
<proteinExistence type="predicted"/>
<evidence type="ECO:0000313" key="3">
    <source>
        <dbReference type="Proteomes" id="UP000469424"/>
    </source>
</evidence>
<sequence length="504" mass="58239">MNIEEAKKQVKYAVISYLSKDEFGEYRIPVERQRPIFLMGPPGIGKTDIMNQVAEEMNIAVVSYSMSHHTRQSALGLPFIADKEYGGRKYRTTEYTMSEIIVSLYDVMEETGKAEGILFLDEINCVSETLAPSMLQFLQYKVFGRHSIPDGWVIVTAGNPPEYNNSVREFDLATLDRLKRIDVEPDFGAWWKYAQNQEVHTAVLTYLEIKKDDFYSVETTVDGKEFVTARSWVDLSDMMKLYEEHDIPVNTELIRQYVQNERIARDFSAYYDLFYRYRKDYRIDDILKGAVEDGVRTRAQESSFDERITVIRLLMDSLSGNFRKVNECGEALNRFLLSIKENNRRLAAASVPEAVEILRETEEAIGANLRRERKSKSVSAKELRLEKLHLKYLEDLSLTLQRDSMDGTTSDPVSLIREFIAPNQAERKKLAGEAGNRLEAAFDFIRDAYGENEMIIFVTSLTENRESAGYIGTYGSESYYKYNKELLLNDREDELVRKIRELEV</sequence>
<comment type="caution">
    <text evidence="2">The sequence shown here is derived from an EMBL/GenBank/DDBJ whole genome shotgun (WGS) entry which is preliminary data.</text>
</comment>
<dbReference type="Proteomes" id="UP000469424">
    <property type="component" value="Unassembled WGS sequence"/>
</dbReference>
<dbReference type="RefSeq" id="WP_154553659.1">
    <property type="nucleotide sequence ID" value="NZ_VUNA01000002.1"/>
</dbReference>
<dbReference type="AlphaFoldDB" id="A0A6N7X3M6"/>
<dbReference type="InterPro" id="IPR003593">
    <property type="entry name" value="AAA+_ATPase"/>
</dbReference>
<evidence type="ECO:0000313" key="2">
    <source>
        <dbReference type="EMBL" id="MST70100.1"/>
    </source>
</evidence>
<dbReference type="Pfam" id="PF00004">
    <property type="entry name" value="AAA"/>
    <property type="match status" value="1"/>
</dbReference>
<dbReference type="InterPro" id="IPR027417">
    <property type="entry name" value="P-loop_NTPase"/>
</dbReference>
<evidence type="ECO:0000259" key="1">
    <source>
        <dbReference type="SMART" id="SM00382"/>
    </source>
</evidence>
<dbReference type="InterPro" id="IPR003959">
    <property type="entry name" value="ATPase_AAA_core"/>
</dbReference>
<protein>
    <submittedName>
        <fullName evidence="2">AAA family ATPase</fullName>
    </submittedName>
</protein>